<feature type="binding site" evidence="3">
    <location>
        <position position="33"/>
    </location>
    <ligand>
        <name>substrate</name>
    </ligand>
</feature>
<dbReference type="NCBIfam" id="NF005475">
    <property type="entry name" value="PRK07075.1"/>
    <property type="match status" value="1"/>
</dbReference>
<dbReference type="InterPro" id="IPR036263">
    <property type="entry name" value="Chorismate_II_sf"/>
</dbReference>
<organism evidence="5 6">
    <name type="scientific">Undibacterium luofuense</name>
    <dbReference type="NCBI Taxonomy" id="2828733"/>
    <lineage>
        <taxon>Bacteria</taxon>
        <taxon>Pseudomonadati</taxon>
        <taxon>Pseudomonadota</taxon>
        <taxon>Betaproteobacteria</taxon>
        <taxon>Burkholderiales</taxon>
        <taxon>Oxalobacteraceae</taxon>
        <taxon>Undibacterium</taxon>
    </lineage>
</organism>
<dbReference type="PROSITE" id="PS51168">
    <property type="entry name" value="CHORISMATE_MUT_2"/>
    <property type="match status" value="1"/>
</dbReference>
<proteinExistence type="predicted"/>
<keyword evidence="6" id="KW-1185">Reference proteome</keyword>
<dbReference type="NCBIfam" id="TIGR01803">
    <property type="entry name" value="CM-like"/>
    <property type="match status" value="1"/>
</dbReference>
<dbReference type="EC" id="5.4.99.5" evidence="1"/>
<dbReference type="PANTHER" id="PTHR38041">
    <property type="entry name" value="CHORISMATE MUTASE"/>
    <property type="match status" value="1"/>
</dbReference>
<evidence type="ECO:0000256" key="3">
    <source>
        <dbReference type="PIRSR" id="PIRSR029775-1"/>
    </source>
</evidence>
<keyword evidence="5" id="KW-0456">Lyase</keyword>
<evidence type="ECO:0000313" key="5">
    <source>
        <dbReference type="EMBL" id="MBR7783651.1"/>
    </source>
</evidence>
<dbReference type="InterPro" id="IPR051331">
    <property type="entry name" value="Chorismate_mutase-related"/>
</dbReference>
<accession>A0A941DRP9</accession>
<dbReference type="RefSeq" id="WP_212688922.1">
    <property type="nucleotide sequence ID" value="NZ_CAXBSD010000063.1"/>
</dbReference>
<evidence type="ECO:0000259" key="4">
    <source>
        <dbReference type="PROSITE" id="PS51168"/>
    </source>
</evidence>
<dbReference type="InterPro" id="IPR002701">
    <property type="entry name" value="CM_II_prokaryot"/>
</dbReference>
<evidence type="ECO:0000313" key="6">
    <source>
        <dbReference type="Proteomes" id="UP000680067"/>
    </source>
</evidence>
<dbReference type="GO" id="GO:0009697">
    <property type="term" value="P:salicylic acid biosynthetic process"/>
    <property type="evidence" value="ECO:0007669"/>
    <property type="project" value="InterPro"/>
</dbReference>
<dbReference type="GO" id="GO:0046417">
    <property type="term" value="P:chorismate metabolic process"/>
    <property type="evidence" value="ECO:0007669"/>
    <property type="project" value="InterPro"/>
</dbReference>
<feature type="domain" description="Chorismate mutase" evidence="4">
    <location>
        <begin position="6"/>
        <end position="96"/>
    </location>
</feature>
<dbReference type="PIRSF" id="PIRSF029775">
    <property type="entry name" value="Isochor_pyr_lyas"/>
    <property type="match status" value="1"/>
</dbReference>
<feature type="binding site" evidence="3">
    <location>
        <position position="44"/>
    </location>
    <ligand>
        <name>substrate</name>
    </ligand>
</feature>
<protein>
    <recommendedName>
        <fullName evidence="1">chorismate mutase</fullName>
        <ecNumber evidence="1">5.4.99.5</ecNumber>
    </recommendedName>
</protein>
<dbReference type="AlphaFoldDB" id="A0A941DRP9"/>
<name>A0A941DRP9_9BURK</name>
<dbReference type="InterPro" id="IPR036979">
    <property type="entry name" value="CM_dom_sf"/>
</dbReference>
<dbReference type="EMBL" id="JAGSPN010000013">
    <property type="protein sequence ID" value="MBR7783651.1"/>
    <property type="molecule type" value="Genomic_DNA"/>
</dbReference>
<gene>
    <name evidence="5" type="ORF">KDM89_16010</name>
</gene>
<comment type="caution">
    <text evidence="5">The sequence shown here is derived from an EMBL/GenBank/DDBJ whole genome shotgun (WGS) entry which is preliminary data.</text>
</comment>
<dbReference type="SMART" id="SM00830">
    <property type="entry name" value="CM_2"/>
    <property type="match status" value="1"/>
</dbReference>
<keyword evidence="2" id="KW-0413">Isomerase</keyword>
<dbReference type="Pfam" id="PF01817">
    <property type="entry name" value="CM_2"/>
    <property type="match status" value="1"/>
</dbReference>
<dbReference type="GO" id="GO:0004106">
    <property type="term" value="F:chorismate mutase activity"/>
    <property type="evidence" value="ECO:0007669"/>
    <property type="project" value="UniProtKB-EC"/>
</dbReference>
<evidence type="ECO:0000256" key="1">
    <source>
        <dbReference type="ARBA" id="ARBA00012404"/>
    </source>
</evidence>
<dbReference type="GO" id="GO:0016835">
    <property type="term" value="F:carbon-oxygen lyase activity"/>
    <property type="evidence" value="ECO:0007669"/>
    <property type="project" value="InterPro"/>
</dbReference>
<dbReference type="InterPro" id="IPR008241">
    <property type="entry name" value="Isochorismate_pyruvate-lyase"/>
</dbReference>
<dbReference type="Gene3D" id="1.20.59.10">
    <property type="entry name" value="Chorismate mutase"/>
    <property type="match status" value="1"/>
</dbReference>
<reference evidence="5" key="1">
    <citation type="submission" date="2021-04" db="EMBL/GenBank/DDBJ databases">
        <title>novel species isolated from subtropical streams in China.</title>
        <authorList>
            <person name="Lu H."/>
        </authorList>
    </citation>
    <scope>NUCLEOTIDE SEQUENCE</scope>
    <source>
        <strain evidence="5">LFS511W</strain>
    </source>
</reference>
<dbReference type="PANTHER" id="PTHR38041:SF1">
    <property type="entry name" value="CHORISMATE MUTASE"/>
    <property type="match status" value="1"/>
</dbReference>
<dbReference type="Proteomes" id="UP000680067">
    <property type="component" value="Unassembled WGS sequence"/>
</dbReference>
<feature type="binding site" evidence="3">
    <location>
        <position position="16"/>
    </location>
    <ligand>
        <name>substrate</name>
    </ligand>
</feature>
<dbReference type="SUPFAM" id="SSF48600">
    <property type="entry name" value="Chorismate mutase II"/>
    <property type="match status" value="1"/>
</dbReference>
<evidence type="ECO:0000256" key="2">
    <source>
        <dbReference type="ARBA" id="ARBA00023235"/>
    </source>
</evidence>
<feature type="binding site" evidence="3">
    <location>
        <position position="92"/>
    </location>
    <ligand>
        <name>substrate</name>
    </ligand>
</feature>
<sequence>MTSLTPQACTGLDDIRAEIDQIDQAMIRLIGTRRQYVLAATRFKTDATAVSAPERVKTMLEKRRQWATENGVQPDLIEKLYSDLVHHFMKEEMQHWQATQGR</sequence>